<evidence type="ECO:0000256" key="4">
    <source>
        <dbReference type="ARBA" id="ARBA00022679"/>
    </source>
</evidence>
<accession>A0A6B8RLH6</accession>
<evidence type="ECO:0000256" key="5">
    <source>
        <dbReference type="ARBA" id="ARBA00022777"/>
    </source>
</evidence>
<dbReference type="Gene3D" id="3.30.450.20">
    <property type="entry name" value="PAS domain"/>
    <property type="match status" value="1"/>
</dbReference>
<dbReference type="Pfam" id="PF00672">
    <property type="entry name" value="HAMP"/>
    <property type="match status" value="1"/>
</dbReference>
<evidence type="ECO:0000256" key="2">
    <source>
        <dbReference type="ARBA" id="ARBA00022475"/>
    </source>
</evidence>
<feature type="transmembrane region" description="Helical" evidence="7">
    <location>
        <begin position="52"/>
        <end position="73"/>
    </location>
</feature>
<sequence>MAFFIVLSGNRIDNSSVNMYIQSTISITKRDTMFRFLRSVYLELPIRIKLQIWFMPLLIFTAGCIGFISYSTASNQVLEKIRQSQQNISSQTIAHLDYLARDIYDINNYLWLSSELHDLFSPNENFSSSGVVYPMINRLMITRQYFQTLLIYSDTHQTIKFNSINTNDIMEYEEFKKSEYYTKTLANVGEGTWGVETKAFKLFVGDESREVFYSKMLTNPGTMAIEGLMIIGMNEENFRKSYSSSQNENIEIIILNQDGTVLSDSNDAWSGRSFNDLPYYDHIPFGQVNWSSNNQDWIVAHSESKETGWHTLVIQPRSEELQQLNKIRWLTFGLVLVILLINIPVGWYISKLFSQPLMRILKSMRELQMGDFNQKVEIDLKDEIGQLGNGYNIMVMRIRELIQNVYESELSKKESELRLLQSQINPHFLYNTLNNISWLLHRDGSPETAEMIQKMSDFFRFSLNQGADIITLDKELKIIEDYLFLSKIRFGNKLTYSIETDEHLKAMYIPKLILQPLVENAIVHGIEPMEGQGFVNIAIHQMEDEVIIVITDNGMGIQGELLEQLNSGIKTKKTSGKSDGIHSFALINVRDRITNHFGAQSIIEISSKLTFGTTITVRFPKKEEPLNA</sequence>
<dbReference type="InterPro" id="IPR050640">
    <property type="entry name" value="Bact_2-comp_sensor_kinase"/>
</dbReference>
<protein>
    <submittedName>
        <fullName evidence="9">Sensor histidine kinase</fullName>
    </submittedName>
</protein>
<evidence type="ECO:0000256" key="3">
    <source>
        <dbReference type="ARBA" id="ARBA00022553"/>
    </source>
</evidence>
<dbReference type="Proteomes" id="UP000426246">
    <property type="component" value="Chromosome"/>
</dbReference>
<evidence type="ECO:0000259" key="8">
    <source>
        <dbReference type="PROSITE" id="PS50885"/>
    </source>
</evidence>
<reference evidence="10" key="1">
    <citation type="submission" date="2018-11" db="EMBL/GenBank/DDBJ databases">
        <title>Complete genome sequence of Paenibacillus sp. ML311-T8.</title>
        <authorList>
            <person name="Nam Y.-D."/>
            <person name="Kang J."/>
            <person name="Chung W.-H."/>
            <person name="Park Y.S."/>
        </authorList>
    </citation>
    <scope>NUCLEOTIDE SEQUENCE [LARGE SCALE GENOMIC DNA]</scope>
    <source>
        <strain evidence="10">ML311-T8</strain>
    </source>
</reference>
<evidence type="ECO:0000256" key="1">
    <source>
        <dbReference type="ARBA" id="ARBA00004651"/>
    </source>
</evidence>
<dbReference type="SUPFAM" id="SSF158472">
    <property type="entry name" value="HAMP domain-like"/>
    <property type="match status" value="1"/>
</dbReference>
<dbReference type="Gene3D" id="1.10.8.500">
    <property type="entry name" value="HAMP domain in histidine kinase"/>
    <property type="match status" value="1"/>
</dbReference>
<dbReference type="CDD" id="cd06225">
    <property type="entry name" value="HAMP"/>
    <property type="match status" value="1"/>
</dbReference>
<comment type="subcellular location">
    <subcellularLocation>
        <location evidence="1">Cell membrane</location>
        <topology evidence="1">Multi-pass membrane protein</topology>
    </subcellularLocation>
</comment>
<dbReference type="Pfam" id="PF02518">
    <property type="entry name" value="HATPase_c"/>
    <property type="match status" value="1"/>
</dbReference>
<dbReference type="InterPro" id="IPR003660">
    <property type="entry name" value="HAMP_dom"/>
</dbReference>
<dbReference type="KEGG" id="ppsc:EHS13_16535"/>
<dbReference type="AlphaFoldDB" id="A0A6B8RLH6"/>
<proteinExistence type="predicted"/>
<keyword evidence="7" id="KW-1133">Transmembrane helix</keyword>
<keyword evidence="3" id="KW-0597">Phosphoprotein</keyword>
<dbReference type="GO" id="GO:0005886">
    <property type="term" value="C:plasma membrane"/>
    <property type="evidence" value="ECO:0007669"/>
    <property type="project" value="UniProtKB-SubCell"/>
</dbReference>
<evidence type="ECO:0000256" key="6">
    <source>
        <dbReference type="ARBA" id="ARBA00023136"/>
    </source>
</evidence>
<evidence type="ECO:0000313" key="10">
    <source>
        <dbReference type="Proteomes" id="UP000426246"/>
    </source>
</evidence>
<evidence type="ECO:0000256" key="7">
    <source>
        <dbReference type="SAM" id="Phobius"/>
    </source>
</evidence>
<dbReference type="InterPro" id="IPR036890">
    <property type="entry name" value="HATPase_C_sf"/>
</dbReference>
<dbReference type="PROSITE" id="PS50885">
    <property type="entry name" value="HAMP"/>
    <property type="match status" value="1"/>
</dbReference>
<gene>
    <name evidence="9" type="ORF">EHS13_16535</name>
</gene>
<dbReference type="PANTHER" id="PTHR34220">
    <property type="entry name" value="SENSOR HISTIDINE KINASE YPDA"/>
    <property type="match status" value="1"/>
</dbReference>
<dbReference type="PANTHER" id="PTHR34220:SF7">
    <property type="entry name" value="SENSOR HISTIDINE KINASE YPDA"/>
    <property type="match status" value="1"/>
</dbReference>
<evidence type="ECO:0000313" key="9">
    <source>
        <dbReference type="EMBL" id="QGQ96375.1"/>
    </source>
</evidence>
<keyword evidence="6 7" id="KW-0472">Membrane</keyword>
<dbReference type="Pfam" id="PF06580">
    <property type="entry name" value="His_kinase"/>
    <property type="match status" value="1"/>
</dbReference>
<organism evidence="9 10">
    <name type="scientific">Paenibacillus psychroresistens</name>
    <dbReference type="NCBI Taxonomy" id="1778678"/>
    <lineage>
        <taxon>Bacteria</taxon>
        <taxon>Bacillati</taxon>
        <taxon>Bacillota</taxon>
        <taxon>Bacilli</taxon>
        <taxon>Bacillales</taxon>
        <taxon>Paenibacillaceae</taxon>
        <taxon>Paenibacillus</taxon>
    </lineage>
</organism>
<keyword evidence="2" id="KW-1003">Cell membrane</keyword>
<dbReference type="InterPro" id="IPR003594">
    <property type="entry name" value="HATPase_dom"/>
</dbReference>
<name>A0A6B8RLH6_9BACL</name>
<keyword evidence="7" id="KW-0812">Transmembrane</keyword>
<dbReference type="GO" id="GO:0000155">
    <property type="term" value="F:phosphorelay sensor kinase activity"/>
    <property type="evidence" value="ECO:0007669"/>
    <property type="project" value="InterPro"/>
</dbReference>
<dbReference type="SMART" id="SM00304">
    <property type="entry name" value="HAMP"/>
    <property type="match status" value="1"/>
</dbReference>
<dbReference type="InterPro" id="IPR010559">
    <property type="entry name" value="Sig_transdc_His_kin_internal"/>
</dbReference>
<dbReference type="EMBL" id="CP034235">
    <property type="protein sequence ID" value="QGQ96375.1"/>
    <property type="molecule type" value="Genomic_DNA"/>
</dbReference>
<keyword evidence="10" id="KW-1185">Reference proteome</keyword>
<dbReference type="SUPFAM" id="SSF55874">
    <property type="entry name" value="ATPase domain of HSP90 chaperone/DNA topoisomerase II/histidine kinase"/>
    <property type="match status" value="1"/>
</dbReference>
<keyword evidence="4" id="KW-0808">Transferase</keyword>
<feature type="domain" description="HAMP" evidence="8">
    <location>
        <begin position="351"/>
        <end position="403"/>
    </location>
</feature>
<feature type="transmembrane region" description="Helical" evidence="7">
    <location>
        <begin position="327"/>
        <end position="349"/>
    </location>
</feature>
<keyword evidence="5 9" id="KW-0418">Kinase</keyword>
<dbReference type="Gene3D" id="3.30.565.10">
    <property type="entry name" value="Histidine kinase-like ATPase, C-terminal domain"/>
    <property type="match status" value="1"/>
</dbReference>